<evidence type="ECO:0000313" key="3">
    <source>
        <dbReference type="Proteomes" id="UP000277457"/>
    </source>
</evidence>
<accession>A0A662D7F1</accession>
<evidence type="ECO:0000313" key="2">
    <source>
        <dbReference type="EMBL" id="RLE08959.1"/>
    </source>
</evidence>
<dbReference type="AlphaFoldDB" id="A0A662D7F1"/>
<evidence type="ECO:0000259" key="1">
    <source>
        <dbReference type="Pfam" id="PF06419"/>
    </source>
</evidence>
<organism evidence="2 3">
    <name type="scientific">Aerophobetes bacterium</name>
    <dbReference type="NCBI Taxonomy" id="2030807"/>
    <lineage>
        <taxon>Bacteria</taxon>
        <taxon>Candidatus Aerophobota</taxon>
    </lineage>
</organism>
<dbReference type="InterPro" id="IPR048368">
    <property type="entry name" value="COG6_N"/>
</dbReference>
<protein>
    <recommendedName>
        <fullName evidence="1">Conserved oligomeric complex COG6 N-terminal domain-containing protein</fullName>
    </recommendedName>
</protein>
<feature type="domain" description="Conserved oligomeric complex COG6 N-terminal" evidence="1">
    <location>
        <begin position="5"/>
        <end position="76"/>
    </location>
</feature>
<dbReference type="Proteomes" id="UP000277457">
    <property type="component" value="Unassembled WGS sequence"/>
</dbReference>
<gene>
    <name evidence="2" type="ORF">DRZ78_00085</name>
</gene>
<sequence>MQVIEELKKKQAKTAASIKAINAEIEKIWKAIDALKKLVESTQNMVETIIPTTQQLLNETDELRARLKKLEDKGKIRIRVLNREKKKGGQDGTEKKS</sequence>
<dbReference type="EMBL" id="QMPY01000001">
    <property type="protein sequence ID" value="RLE08959.1"/>
    <property type="molecule type" value="Genomic_DNA"/>
</dbReference>
<reference evidence="2 3" key="1">
    <citation type="submission" date="2018-06" db="EMBL/GenBank/DDBJ databases">
        <title>Extensive metabolic versatility and redundancy in microbially diverse, dynamic hydrothermal sediments.</title>
        <authorList>
            <person name="Dombrowski N."/>
            <person name="Teske A."/>
            <person name="Baker B.J."/>
        </authorList>
    </citation>
    <scope>NUCLEOTIDE SEQUENCE [LARGE SCALE GENOMIC DNA]</scope>
    <source>
        <strain evidence="2">B7_G13</strain>
    </source>
</reference>
<proteinExistence type="predicted"/>
<name>A0A662D7F1_UNCAE</name>
<comment type="caution">
    <text evidence="2">The sequence shown here is derived from an EMBL/GenBank/DDBJ whole genome shotgun (WGS) entry which is preliminary data.</text>
</comment>
<dbReference type="Pfam" id="PF06419">
    <property type="entry name" value="COG6_N"/>
    <property type="match status" value="1"/>
</dbReference>